<keyword evidence="4" id="KW-1185">Reference proteome</keyword>
<dbReference type="CDD" id="cd00118">
    <property type="entry name" value="LysM"/>
    <property type="match status" value="1"/>
</dbReference>
<evidence type="ECO:0000259" key="2">
    <source>
        <dbReference type="PROSITE" id="PS51782"/>
    </source>
</evidence>
<accession>A0ABQ1HN49</accession>
<comment type="caution">
    <text evidence="3">The sequence shown here is derived from an EMBL/GenBank/DDBJ whole genome shotgun (WGS) entry which is preliminary data.</text>
</comment>
<dbReference type="PANTHER" id="PTHR34700">
    <property type="entry name" value="POTASSIUM BINDING PROTEIN KBP"/>
    <property type="match status" value="1"/>
</dbReference>
<dbReference type="InterPro" id="IPR018392">
    <property type="entry name" value="LysM"/>
</dbReference>
<dbReference type="PROSITE" id="PS51782">
    <property type="entry name" value="LYSM"/>
    <property type="match status" value="1"/>
</dbReference>
<feature type="domain" description="LysM" evidence="2">
    <location>
        <begin position="52"/>
        <end position="101"/>
    </location>
</feature>
<dbReference type="Pfam" id="PF01476">
    <property type="entry name" value="LysM"/>
    <property type="match status" value="1"/>
</dbReference>
<dbReference type="InterPro" id="IPR036779">
    <property type="entry name" value="LysM_dom_sf"/>
</dbReference>
<protein>
    <submittedName>
        <fullName evidence="3">Peptidoglycan-binding protein LysM</fullName>
    </submittedName>
</protein>
<dbReference type="RefSeq" id="WP_188663933.1">
    <property type="nucleotide sequence ID" value="NZ_BMKC01000002.1"/>
</dbReference>
<dbReference type="EMBL" id="BMKC01000002">
    <property type="protein sequence ID" value="GGA82467.1"/>
    <property type="molecule type" value="Genomic_DNA"/>
</dbReference>
<organism evidence="3 4">
    <name type="scientific">Arenimonas soli</name>
    <dbReference type="NCBI Taxonomy" id="2269504"/>
    <lineage>
        <taxon>Bacteria</taxon>
        <taxon>Pseudomonadati</taxon>
        <taxon>Pseudomonadota</taxon>
        <taxon>Gammaproteobacteria</taxon>
        <taxon>Lysobacterales</taxon>
        <taxon>Lysobacteraceae</taxon>
        <taxon>Arenimonas</taxon>
    </lineage>
</organism>
<sequence>MTNPPKKPDFSSVQSRVTGSEAPRADFGNVDSGVRSSEQAIEGGGGGSQGVRTHTVVRGDTLSGIAKHYYGKAGSWPILFEANRDKLDNPDLIHPGQILKIPPLASGHE</sequence>
<dbReference type="Proteomes" id="UP000623419">
    <property type="component" value="Unassembled WGS sequence"/>
</dbReference>
<proteinExistence type="predicted"/>
<dbReference type="InterPro" id="IPR052196">
    <property type="entry name" value="Bact_Kbp"/>
</dbReference>
<dbReference type="Gene3D" id="3.10.350.10">
    <property type="entry name" value="LysM domain"/>
    <property type="match status" value="1"/>
</dbReference>
<evidence type="ECO:0000256" key="1">
    <source>
        <dbReference type="SAM" id="MobiDB-lite"/>
    </source>
</evidence>
<feature type="region of interest" description="Disordered" evidence="1">
    <location>
        <begin position="1"/>
        <end position="55"/>
    </location>
</feature>
<dbReference type="PANTHER" id="PTHR34700:SF4">
    <property type="entry name" value="PHAGE-LIKE ELEMENT PBSX PROTEIN XKDP"/>
    <property type="match status" value="1"/>
</dbReference>
<dbReference type="SMART" id="SM00257">
    <property type="entry name" value="LysM"/>
    <property type="match status" value="1"/>
</dbReference>
<reference evidence="4" key="1">
    <citation type="journal article" date="2019" name="Int. J. Syst. Evol. Microbiol.">
        <title>The Global Catalogue of Microorganisms (GCM) 10K type strain sequencing project: providing services to taxonomists for standard genome sequencing and annotation.</title>
        <authorList>
            <consortium name="The Broad Institute Genomics Platform"/>
            <consortium name="The Broad Institute Genome Sequencing Center for Infectious Disease"/>
            <person name="Wu L."/>
            <person name="Ma J."/>
        </authorList>
    </citation>
    <scope>NUCLEOTIDE SEQUENCE [LARGE SCALE GENOMIC DNA]</scope>
    <source>
        <strain evidence="4">CGMCC 1.15905</strain>
    </source>
</reference>
<gene>
    <name evidence="3" type="ORF">GCM10011521_21010</name>
</gene>
<dbReference type="SUPFAM" id="SSF54106">
    <property type="entry name" value="LysM domain"/>
    <property type="match status" value="1"/>
</dbReference>
<name>A0ABQ1HN49_9GAMM</name>
<evidence type="ECO:0000313" key="3">
    <source>
        <dbReference type="EMBL" id="GGA82467.1"/>
    </source>
</evidence>
<evidence type="ECO:0000313" key="4">
    <source>
        <dbReference type="Proteomes" id="UP000623419"/>
    </source>
</evidence>